<gene>
    <name evidence="2" type="ORF">SKAU_G00060320</name>
</gene>
<dbReference type="AlphaFoldDB" id="A0A9Q1JAP1"/>
<comment type="caution">
    <text evidence="2">The sequence shown here is derived from an EMBL/GenBank/DDBJ whole genome shotgun (WGS) entry which is preliminary data.</text>
</comment>
<sequence length="311" mass="36908">MASELALTEVFPWQRMESKRINSQAITLQSMEQLHDHDEAYNEAQDLLNDWMRRKLHLELEVGEDEDTVLTSESNSLLAPPSPFLHHNNFDDLYSHLDQEAEDCAVHNILQELIELEVMDAGVVEDPMLDMKKTRNALVPMEIRHQLVRDSRAQRDAERLRQQQERKLLREAKENIQWREQLEQRRRRQEQRQQEELLQQEVVRLRRKMEEQRSLEQRARLIERERQDKKMLILAFPPPVIGPAVQKIQQAQEHQEWEQLRRLQVGPQQGRLTPDVDGEFFSLLHIQVQEIDCTPLLELADSRLKLVIRVG</sequence>
<name>A0A9Q1JAP1_SYNKA</name>
<evidence type="ECO:0000256" key="1">
    <source>
        <dbReference type="SAM" id="Coils"/>
    </source>
</evidence>
<protein>
    <submittedName>
        <fullName evidence="2">Uncharacterized protein</fullName>
    </submittedName>
</protein>
<reference evidence="2" key="1">
    <citation type="journal article" date="2023" name="Science">
        <title>Genome structures resolve the early diversification of teleost fishes.</title>
        <authorList>
            <person name="Parey E."/>
            <person name="Louis A."/>
            <person name="Montfort J."/>
            <person name="Bouchez O."/>
            <person name="Roques C."/>
            <person name="Iampietro C."/>
            <person name="Lluch J."/>
            <person name="Castinel A."/>
            <person name="Donnadieu C."/>
            <person name="Desvignes T."/>
            <person name="Floi Bucao C."/>
            <person name="Jouanno E."/>
            <person name="Wen M."/>
            <person name="Mejri S."/>
            <person name="Dirks R."/>
            <person name="Jansen H."/>
            <person name="Henkel C."/>
            <person name="Chen W.J."/>
            <person name="Zahm M."/>
            <person name="Cabau C."/>
            <person name="Klopp C."/>
            <person name="Thompson A.W."/>
            <person name="Robinson-Rechavi M."/>
            <person name="Braasch I."/>
            <person name="Lecointre G."/>
            <person name="Bobe J."/>
            <person name="Postlethwait J.H."/>
            <person name="Berthelot C."/>
            <person name="Roest Crollius H."/>
            <person name="Guiguen Y."/>
        </authorList>
    </citation>
    <scope>NUCLEOTIDE SEQUENCE</scope>
    <source>
        <strain evidence="2">WJC10195</strain>
    </source>
</reference>
<dbReference type="OrthoDB" id="6256972at2759"/>
<organism evidence="2 3">
    <name type="scientific">Synaphobranchus kaupii</name>
    <name type="common">Kaup's arrowtooth eel</name>
    <dbReference type="NCBI Taxonomy" id="118154"/>
    <lineage>
        <taxon>Eukaryota</taxon>
        <taxon>Metazoa</taxon>
        <taxon>Chordata</taxon>
        <taxon>Craniata</taxon>
        <taxon>Vertebrata</taxon>
        <taxon>Euteleostomi</taxon>
        <taxon>Actinopterygii</taxon>
        <taxon>Neopterygii</taxon>
        <taxon>Teleostei</taxon>
        <taxon>Anguilliformes</taxon>
        <taxon>Synaphobranchidae</taxon>
        <taxon>Synaphobranchus</taxon>
    </lineage>
</organism>
<evidence type="ECO:0000313" key="2">
    <source>
        <dbReference type="EMBL" id="KAJ8375452.1"/>
    </source>
</evidence>
<dbReference type="PANTHER" id="PTHR22028">
    <property type="entry name" value="SFI1 SPINDLE BODY DOMAIN-CONTAINING PROTEIN-RELATED"/>
    <property type="match status" value="1"/>
</dbReference>
<feature type="coiled-coil region" evidence="1">
    <location>
        <begin position="154"/>
        <end position="225"/>
    </location>
</feature>
<proteinExistence type="predicted"/>
<dbReference type="Proteomes" id="UP001152622">
    <property type="component" value="Chromosome 2"/>
</dbReference>
<accession>A0A9Q1JAP1</accession>
<dbReference type="EMBL" id="JAINUF010000002">
    <property type="protein sequence ID" value="KAJ8375452.1"/>
    <property type="molecule type" value="Genomic_DNA"/>
</dbReference>
<dbReference type="InterPro" id="IPR052270">
    <property type="entry name" value="CACF_protein"/>
</dbReference>
<keyword evidence="3" id="KW-1185">Reference proteome</keyword>
<dbReference type="PANTHER" id="PTHR22028:SF5">
    <property type="entry name" value="COILED-COIL DOMAIN-CONTAINING PROTEIN 191"/>
    <property type="match status" value="1"/>
</dbReference>
<keyword evidence="1" id="KW-0175">Coiled coil</keyword>
<evidence type="ECO:0000313" key="3">
    <source>
        <dbReference type="Proteomes" id="UP001152622"/>
    </source>
</evidence>